<dbReference type="PaxDb" id="880073-Calab_0246"/>
<evidence type="ECO:0000313" key="5">
    <source>
        <dbReference type="Proteomes" id="UP000183868"/>
    </source>
</evidence>
<dbReference type="CDD" id="cd00060">
    <property type="entry name" value="FHA"/>
    <property type="match status" value="1"/>
</dbReference>
<dbReference type="Proteomes" id="UP000183868">
    <property type="component" value="Chromosome"/>
</dbReference>
<dbReference type="SUPFAM" id="SSF49879">
    <property type="entry name" value="SMAD/FHA domain"/>
    <property type="match status" value="1"/>
</dbReference>
<organism evidence="3 4">
    <name type="scientific">Caldithrix abyssi DSM 13497</name>
    <dbReference type="NCBI Taxonomy" id="880073"/>
    <lineage>
        <taxon>Bacteria</taxon>
        <taxon>Pseudomonadati</taxon>
        <taxon>Calditrichota</taxon>
        <taxon>Calditrichia</taxon>
        <taxon>Calditrichales</taxon>
        <taxon>Calditrichaceae</taxon>
        <taxon>Caldithrix</taxon>
    </lineage>
</organism>
<keyword evidence="1" id="KW-0472">Membrane</keyword>
<dbReference type="KEGG" id="caby:Cabys_3043"/>
<proteinExistence type="predicted"/>
<reference evidence="3 4" key="1">
    <citation type="submission" date="2011-09" db="EMBL/GenBank/DDBJ databases">
        <title>The permanent draft genome of Caldithrix abyssi DSM 13497.</title>
        <authorList>
            <consortium name="US DOE Joint Genome Institute (JGI-PGF)"/>
            <person name="Lucas S."/>
            <person name="Han J."/>
            <person name="Lapidus A."/>
            <person name="Bruce D."/>
            <person name="Goodwin L."/>
            <person name="Pitluck S."/>
            <person name="Peters L."/>
            <person name="Kyrpides N."/>
            <person name="Mavromatis K."/>
            <person name="Ivanova N."/>
            <person name="Mikhailova N."/>
            <person name="Chertkov O."/>
            <person name="Detter J.C."/>
            <person name="Tapia R."/>
            <person name="Han C."/>
            <person name="Land M."/>
            <person name="Hauser L."/>
            <person name="Markowitz V."/>
            <person name="Cheng J.-F."/>
            <person name="Hugenholtz P."/>
            <person name="Woyke T."/>
            <person name="Wu D."/>
            <person name="Spring S."/>
            <person name="Brambilla E."/>
            <person name="Klenk H.-P."/>
            <person name="Eisen J.A."/>
        </authorList>
    </citation>
    <scope>NUCLEOTIDE SEQUENCE [LARGE SCALE GENOMIC DNA]</scope>
    <source>
        <strain evidence="3 4">DSM 13497</strain>
    </source>
</reference>
<keyword evidence="1" id="KW-0812">Transmembrane</keyword>
<dbReference type="STRING" id="880073.Cabys_3043"/>
<dbReference type="EMBL" id="CM001402">
    <property type="protein sequence ID" value="EHO39895.1"/>
    <property type="molecule type" value="Genomic_DNA"/>
</dbReference>
<gene>
    <name evidence="2" type="ORF">Cabys_3043</name>
    <name evidence="3" type="ORF">Calab_0246</name>
</gene>
<keyword evidence="1" id="KW-1133">Transmembrane helix</keyword>
<accession>H1XNV5</accession>
<evidence type="ECO:0008006" key="6">
    <source>
        <dbReference type="Google" id="ProtNLM"/>
    </source>
</evidence>
<dbReference type="RefSeq" id="WP_006926795.1">
    <property type="nucleotide sequence ID" value="NZ_CM001402.1"/>
</dbReference>
<evidence type="ECO:0000313" key="3">
    <source>
        <dbReference type="EMBL" id="EHO39895.1"/>
    </source>
</evidence>
<dbReference type="Proteomes" id="UP000004671">
    <property type="component" value="Chromosome"/>
</dbReference>
<dbReference type="EMBL" id="CP018099">
    <property type="protein sequence ID" value="APF19791.1"/>
    <property type="molecule type" value="Genomic_DNA"/>
</dbReference>
<keyword evidence="4" id="KW-1185">Reference proteome</keyword>
<evidence type="ECO:0000313" key="4">
    <source>
        <dbReference type="Proteomes" id="UP000004671"/>
    </source>
</evidence>
<dbReference type="Gene3D" id="2.60.200.20">
    <property type="match status" value="1"/>
</dbReference>
<evidence type="ECO:0000256" key="1">
    <source>
        <dbReference type="SAM" id="Phobius"/>
    </source>
</evidence>
<protein>
    <recommendedName>
        <fullName evidence="6">FHA domain-containing protein</fullName>
    </recommendedName>
</protein>
<reference evidence="2 5" key="2">
    <citation type="submission" date="2016-11" db="EMBL/GenBank/DDBJ databases">
        <title>Genomic analysis of Caldithrix abyssi and proposal of a novel bacterial phylum Caldithrichaeota.</title>
        <authorList>
            <person name="Kublanov I."/>
            <person name="Sigalova O."/>
            <person name="Gavrilov S."/>
            <person name="Lebedinsky A."/>
            <person name="Ivanova N."/>
            <person name="Daum C."/>
            <person name="Reddy T."/>
            <person name="Klenk H.P."/>
            <person name="Goker M."/>
            <person name="Reva O."/>
            <person name="Miroshnichenko M."/>
            <person name="Kyprides N."/>
            <person name="Woyke T."/>
            <person name="Gelfand M."/>
        </authorList>
    </citation>
    <scope>NUCLEOTIDE SEQUENCE [LARGE SCALE GENOMIC DNA]</scope>
    <source>
        <strain evidence="2 5">LF13</strain>
    </source>
</reference>
<dbReference type="AlphaFoldDB" id="H1XNV5"/>
<dbReference type="InterPro" id="IPR008984">
    <property type="entry name" value="SMAD_FHA_dom_sf"/>
</dbReference>
<sequence>MKHWTITVRNAKREVLIRYQIDQKRLTIGSGKATDLRLPGEDVDEINLVVEVKGPKLIITPAGKTPAILNGNILKATEFVKAGDQILLGSYLLSFQQAPGPEKKEQTEPVWEIMLTFSHTGQTERVKTLPGYFCFDEQKRDMYWSPDLHDENRLVKVAIEKGQFVARNLFNKPGILFNGRPLKKEKISEGDTISINGIHCIFSLTQGAPKPKKKSAMRRLYDTTFSYTQLKKEKRINQILIPSLFVLFLVFFVFGIRYIQGPNPQELRDQIVKKLSSEEFTRQSMAEKEELLADCVADISVLSDMKPYYQTIIQNLNDLEQQSGFKILSVVIPSKTKESLKHFKQDLNTLFLYNTHLNRTYDSFIAYQRAADQFRESPLSSNAQHLKITANQFLSAYRLLDVESQKLLKIADSFSETMDWLKTNANKLSGIEALSGVVLLVNDVSISYQNAVNNINQIQSKFEPFVQDTEEIESLLIKLEKHRGR</sequence>
<dbReference type="HOGENOM" id="CLU_562232_0_0_0"/>
<feature type="transmembrane region" description="Helical" evidence="1">
    <location>
        <begin position="239"/>
        <end position="259"/>
    </location>
</feature>
<name>H1XNV5_CALAY</name>
<evidence type="ECO:0000313" key="2">
    <source>
        <dbReference type="EMBL" id="APF19791.1"/>
    </source>
</evidence>